<feature type="domain" description="DUF7041" evidence="1">
    <location>
        <begin position="5"/>
        <end position="62"/>
    </location>
</feature>
<reference evidence="2 3" key="1">
    <citation type="submission" date="2015-01" db="EMBL/GenBank/DDBJ databases">
        <title>Evolution of Trichinella species and genotypes.</title>
        <authorList>
            <person name="Korhonen P.K."/>
            <person name="Edoardo P."/>
            <person name="Giuseppe L.R."/>
            <person name="Gasser R.B."/>
        </authorList>
    </citation>
    <scope>NUCLEOTIDE SEQUENCE [LARGE SCALE GENOMIC DNA]</scope>
    <source>
        <strain evidence="2">ISS37</strain>
    </source>
</reference>
<keyword evidence="3" id="KW-1185">Reference proteome</keyword>
<proteinExistence type="predicted"/>
<evidence type="ECO:0000313" key="3">
    <source>
        <dbReference type="Proteomes" id="UP000054630"/>
    </source>
</evidence>
<dbReference type="Proteomes" id="UP000054630">
    <property type="component" value="Unassembled WGS sequence"/>
</dbReference>
<dbReference type="EMBL" id="JYDL01000125">
    <property type="protein sequence ID" value="KRX15658.1"/>
    <property type="molecule type" value="Genomic_DNA"/>
</dbReference>
<sequence>MVTFPRLWFAQAEAQVELRNNSAPLRKYYYVISFLPESVVPDDEDLFKVKGDNPYETLKQCLH</sequence>
<organism evidence="2 3">
    <name type="scientific">Trichinella nelsoni</name>
    <dbReference type="NCBI Taxonomy" id="6336"/>
    <lineage>
        <taxon>Eukaryota</taxon>
        <taxon>Metazoa</taxon>
        <taxon>Ecdysozoa</taxon>
        <taxon>Nematoda</taxon>
        <taxon>Enoplea</taxon>
        <taxon>Dorylaimia</taxon>
        <taxon>Trichinellida</taxon>
        <taxon>Trichinellidae</taxon>
        <taxon>Trichinella</taxon>
    </lineage>
</organism>
<evidence type="ECO:0000313" key="2">
    <source>
        <dbReference type="EMBL" id="KRX15658.1"/>
    </source>
</evidence>
<dbReference type="AlphaFoldDB" id="A0A0V0RMV5"/>
<protein>
    <recommendedName>
        <fullName evidence="1">DUF7041 domain-containing protein</fullName>
    </recommendedName>
</protein>
<dbReference type="InterPro" id="IPR055469">
    <property type="entry name" value="DUF7041"/>
</dbReference>
<name>A0A0V0RMV5_9BILA</name>
<gene>
    <name evidence="2" type="ORF">T07_15019</name>
</gene>
<evidence type="ECO:0000259" key="1">
    <source>
        <dbReference type="Pfam" id="PF23055"/>
    </source>
</evidence>
<dbReference type="Pfam" id="PF23055">
    <property type="entry name" value="DUF7041"/>
    <property type="match status" value="1"/>
</dbReference>
<dbReference type="STRING" id="6336.A0A0V0RMV5"/>
<accession>A0A0V0RMV5</accession>
<comment type="caution">
    <text evidence="2">The sequence shown here is derived from an EMBL/GenBank/DDBJ whole genome shotgun (WGS) entry which is preliminary data.</text>
</comment>